<evidence type="ECO:0000256" key="7">
    <source>
        <dbReference type="ARBA" id="ARBA00023136"/>
    </source>
</evidence>
<feature type="transmembrane region" description="Helical" evidence="8">
    <location>
        <begin position="160"/>
        <end position="178"/>
    </location>
</feature>
<dbReference type="InterPro" id="IPR012549">
    <property type="entry name" value="EptA-like_N"/>
</dbReference>
<reference evidence="12" key="1">
    <citation type="submission" date="2015-12" db="EMBL/GenBank/DDBJ databases">
        <authorList>
            <person name="Tarr C.L."/>
            <person name="Gladney L.M."/>
        </authorList>
    </citation>
    <scope>NUCLEOTIDE SEQUENCE [LARGE SCALE GENOMIC DNA]</scope>
    <source>
        <strain evidence="12">2756-81</strain>
    </source>
</reference>
<evidence type="ECO:0000256" key="8">
    <source>
        <dbReference type="SAM" id="Phobius"/>
    </source>
</evidence>
<keyword evidence="3" id="KW-0997">Cell inner membrane</keyword>
<dbReference type="Gene3D" id="3.40.720.10">
    <property type="entry name" value="Alkaline Phosphatase, subunit A"/>
    <property type="match status" value="1"/>
</dbReference>
<dbReference type="InterPro" id="IPR017850">
    <property type="entry name" value="Alkaline_phosphatase_core_sf"/>
</dbReference>
<evidence type="ECO:0000256" key="2">
    <source>
        <dbReference type="ARBA" id="ARBA00022475"/>
    </source>
</evidence>
<evidence type="ECO:0000313" key="12">
    <source>
        <dbReference type="Proteomes" id="UP000075349"/>
    </source>
</evidence>
<feature type="transmembrane region" description="Helical" evidence="8">
    <location>
        <begin position="118"/>
        <end position="140"/>
    </location>
</feature>
<dbReference type="PANTHER" id="PTHR30443:SF0">
    <property type="entry name" value="PHOSPHOETHANOLAMINE TRANSFERASE EPTA"/>
    <property type="match status" value="1"/>
</dbReference>
<dbReference type="GO" id="GO:0009244">
    <property type="term" value="P:lipopolysaccharide core region biosynthetic process"/>
    <property type="evidence" value="ECO:0007669"/>
    <property type="project" value="TreeGrafter"/>
</dbReference>
<evidence type="ECO:0000256" key="5">
    <source>
        <dbReference type="ARBA" id="ARBA00022692"/>
    </source>
</evidence>
<dbReference type="InterPro" id="IPR000917">
    <property type="entry name" value="Sulfatase_N"/>
</dbReference>
<accession>A0A151JE81</accession>
<proteinExistence type="predicted"/>
<keyword evidence="4" id="KW-0808">Transferase</keyword>
<feature type="transmembrane region" description="Helical" evidence="8">
    <location>
        <begin position="50"/>
        <end position="68"/>
    </location>
</feature>
<comment type="caution">
    <text evidence="11">The sequence shown here is derived from an EMBL/GenBank/DDBJ whole genome shotgun (WGS) entry which is preliminary data.</text>
</comment>
<keyword evidence="7 8" id="KW-0472">Membrane</keyword>
<dbReference type="InterPro" id="IPR040423">
    <property type="entry name" value="PEA_transferase"/>
</dbReference>
<dbReference type="GO" id="GO:0005886">
    <property type="term" value="C:plasma membrane"/>
    <property type="evidence" value="ECO:0007669"/>
    <property type="project" value="UniProtKB-SubCell"/>
</dbReference>
<evidence type="ECO:0000256" key="4">
    <source>
        <dbReference type="ARBA" id="ARBA00022679"/>
    </source>
</evidence>
<evidence type="ECO:0000256" key="6">
    <source>
        <dbReference type="ARBA" id="ARBA00022989"/>
    </source>
</evidence>
<dbReference type="GO" id="GO:0016776">
    <property type="term" value="F:phosphotransferase activity, phosphate group as acceptor"/>
    <property type="evidence" value="ECO:0007669"/>
    <property type="project" value="TreeGrafter"/>
</dbReference>
<name>A0A151JE81_9VIBR</name>
<evidence type="ECO:0000256" key="3">
    <source>
        <dbReference type="ARBA" id="ARBA00022519"/>
    </source>
</evidence>
<evidence type="ECO:0000256" key="1">
    <source>
        <dbReference type="ARBA" id="ARBA00004429"/>
    </source>
</evidence>
<dbReference type="EMBL" id="LOMK01000002">
    <property type="protein sequence ID" value="KYN23946.1"/>
    <property type="molecule type" value="Genomic_DNA"/>
</dbReference>
<dbReference type="Pfam" id="PF08019">
    <property type="entry name" value="EptA_B_N"/>
    <property type="match status" value="1"/>
</dbReference>
<keyword evidence="6 8" id="KW-1133">Transmembrane helix</keyword>
<feature type="transmembrane region" description="Helical" evidence="8">
    <location>
        <begin position="80"/>
        <end position="98"/>
    </location>
</feature>
<feature type="domain" description="Sulfatase N-terminal" evidence="9">
    <location>
        <begin position="243"/>
        <end position="533"/>
    </location>
</feature>
<dbReference type="SUPFAM" id="SSF53649">
    <property type="entry name" value="Alkaline phosphatase-like"/>
    <property type="match status" value="1"/>
</dbReference>
<dbReference type="Proteomes" id="UP000075349">
    <property type="component" value="Unassembled WGS sequence"/>
</dbReference>
<dbReference type="CDD" id="cd16017">
    <property type="entry name" value="LptA"/>
    <property type="match status" value="1"/>
</dbReference>
<dbReference type="PANTHER" id="PTHR30443">
    <property type="entry name" value="INNER MEMBRANE PROTEIN"/>
    <property type="match status" value="1"/>
</dbReference>
<protein>
    <submittedName>
        <fullName evidence="11">Hydrolase</fullName>
    </submittedName>
</protein>
<organism evidence="11 12">
    <name type="scientific">Vibrio cidicii</name>
    <dbReference type="NCBI Taxonomy" id="1763883"/>
    <lineage>
        <taxon>Bacteria</taxon>
        <taxon>Pseudomonadati</taxon>
        <taxon>Pseudomonadota</taxon>
        <taxon>Gammaproteobacteria</taxon>
        <taxon>Vibrionales</taxon>
        <taxon>Vibrionaceae</taxon>
        <taxon>Vibrio</taxon>
    </lineage>
</organism>
<keyword evidence="2" id="KW-1003">Cell membrane</keyword>
<feature type="transmembrane region" description="Helical" evidence="8">
    <location>
        <begin position="12"/>
        <end position="30"/>
    </location>
</feature>
<sequence length="550" mass="62167">MLNRIKTATKGEFSYLSFTFLMALYFTLVVNLPVYKELLSIFTKLDTVKIGFAISIPLFFLAALNLIFNLLSWPWLSKPLFVLLLIVSSMVSYAGYNYGTLFDYSMIANIFETDTSEASSYFSTYSLVWTLLMGIIPAIWVLRVKLTMRGSFIRMTLHKLAMILASVLAIGVIAALYYQDYASVGRNNSYLKKMIIPTQYVYSATQYIRDTYFTTPQPYQQLGLDAKQSDQALAQAQTKPTLLVFVMGETARSQNYQLNGYERATNPYTSQFDVISFQDVSSCGTATAVSVPCLFSNLTRANFERSVADNQDNVLDILNRADVSLLWKENDGGDKGVARNIPSVTVDRSRKDAMCNGSTCFDMALLENFDQEVASMQGNRMIALHLIGSHGPTYFQRYPKEHAVFMPDCPRADIENCSVEQITNSYDNTIRYTDYVIAQTIEKLQRLEEQFNTALIYVSDHGESLGENGLFLHGMPYGLAPEYQTKVPLILWMSSGFKQAKNVNESCLKSEVQQTDTYSHDYIFHSLLGIMDVQTELYNSRLDLFSACRS</sequence>
<evidence type="ECO:0000259" key="10">
    <source>
        <dbReference type="Pfam" id="PF08019"/>
    </source>
</evidence>
<dbReference type="InterPro" id="IPR058130">
    <property type="entry name" value="PEA_transf_C"/>
</dbReference>
<dbReference type="Pfam" id="PF00884">
    <property type="entry name" value="Sulfatase"/>
    <property type="match status" value="1"/>
</dbReference>
<evidence type="ECO:0000259" key="9">
    <source>
        <dbReference type="Pfam" id="PF00884"/>
    </source>
</evidence>
<keyword evidence="11" id="KW-0378">Hydrolase</keyword>
<keyword evidence="5 8" id="KW-0812">Transmembrane</keyword>
<dbReference type="GO" id="GO:0016787">
    <property type="term" value="F:hydrolase activity"/>
    <property type="evidence" value="ECO:0007669"/>
    <property type="project" value="UniProtKB-KW"/>
</dbReference>
<feature type="domain" description="Phosphoethanolamine transferase N-terminal" evidence="10">
    <location>
        <begin position="61"/>
        <end position="211"/>
    </location>
</feature>
<comment type="subcellular location">
    <subcellularLocation>
        <location evidence="1">Cell inner membrane</location>
        <topology evidence="1">Multi-pass membrane protein</topology>
    </subcellularLocation>
</comment>
<dbReference type="AlphaFoldDB" id="A0A151JE81"/>
<gene>
    <name evidence="11" type="ORF">AUQ44_19210</name>
</gene>
<evidence type="ECO:0000313" key="11">
    <source>
        <dbReference type="EMBL" id="KYN23946.1"/>
    </source>
</evidence>
<dbReference type="NCBIfam" id="NF028537">
    <property type="entry name" value="P_eth_NH2_trans"/>
    <property type="match status" value="1"/>
</dbReference>